<dbReference type="InterPro" id="IPR010496">
    <property type="entry name" value="AL/BT2_dom"/>
</dbReference>
<evidence type="ECO:0000259" key="2">
    <source>
        <dbReference type="Pfam" id="PF06439"/>
    </source>
</evidence>
<proteinExistence type="predicted"/>
<name>A0A239H812_9BACT</name>
<dbReference type="GO" id="GO:0016787">
    <property type="term" value="F:hydrolase activity"/>
    <property type="evidence" value="ECO:0007669"/>
    <property type="project" value="InterPro"/>
</dbReference>
<organism evidence="3 4">
    <name type="scientific">Pontibacter ummariensis</name>
    <dbReference type="NCBI Taxonomy" id="1610492"/>
    <lineage>
        <taxon>Bacteria</taxon>
        <taxon>Pseudomonadati</taxon>
        <taxon>Bacteroidota</taxon>
        <taxon>Cytophagia</taxon>
        <taxon>Cytophagales</taxon>
        <taxon>Hymenobacteraceae</taxon>
        <taxon>Pontibacter</taxon>
    </lineage>
</organism>
<keyword evidence="4" id="KW-1185">Reference proteome</keyword>
<dbReference type="Proteomes" id="UP000198432">
    <property type="component" value="Unassembled WGS sequence"/>
</dbReference>
<feature type="chain" id="PRO_5012963950" description="3-keto-alpha-glucoside-1,2-lyase/3-keto-2-hydroxy-glucal hydratase domain-containing protein" evidence="1">
    <location>
        <begin position="32"/>
        <end position="262"/>
    </location>
</feature>
<dbReference type="Gene3D" id="2.60.120.560">
    <property type="entry name" value="Exo-inulinase, domain 1"/>
    <property type="match status" value="1"/>
</dbReference>
<protein>
    <recommendedName>
        <fullName evidence="2">3-keto-alpha-glucoside-1,2-lyase/3-keto-2-hydroxy-glucal hydratase domain-containing protein</fullName>
    </recommendedName>
</protein>
<evidence type="ECO:0000313" key="3">
    <source>
        <dbReference type="EMBL" id="SNS77285.1"/>
    </source>
</evidence>
<evidence type="ECO:0000313" key="4">
    <source>
        <dbReference type="Proteomes" id="UP000198432"/>
    </source>
</evidence>
<reference evidence="4" key="1">
    <citation type="submission" date="2017-06" db="EMBL/GenBank/DDBJ databases">
        <authorList>
            <person name="Varghese N."/>
            <person name="Submissions S."/>
        </authorList>
    </citation>
    <scope>NUCLEOTIDE SEQUENCE [LARGE SCALE GENOMIC DNA]</scope>
    <source>
        <strain evidence="4">NKM1</strain>
    </source>
</reference>
<evidence type="ECO:0000256" key="1">
    <source>
        <dbReference type="SAM" id="SignalP"/>
    </source>
</evidence>
<dbReference type="Pfam" id="PF06439">
    <property type="entry name" value="3keto-disac_hyd"/>
    <property type="match status" value="1"/>
</dbReference>
<feature type="signal peptide" evidence="1">
    <location>
        <begin position="1"/>
        <end position="31"/>
    </location>
</feature>
<dbReference type="AlphaFoldDB" id="A0A239H812"/>
<dbReference type="EMBL" id="FZOQ01000013">
    <property type="protein sequence ID" value="SNS77285.1"/>
    <property type="molecule type" value="Genomic_DNA"/>
</dbReference>
<feature type="domain" description="3-keto-alpha-glucoside-1,2-lyase/3-keto-2-hydroxy-glucal hydratase" evidence="2">
    <location>
        <begin position="70"/>
        <end position="260"/>
    </location>
</feature>
<sequence>MTHNLQDMNPMRKSVFAALALGLLSYASASAQTKQVPQPPKMVPEMTEFWEPEVRVITPGTVNSAAPSDAIVLFDGKDLSQWKAKNGGGEAPWPVQNGVFTVGKGDISTKKDFQDFQLHLEWSAPDQVKGESQGRGNSGVFLQDRYEVQVLDNYQNRTYSNGQAGSVYKQTPPLVNAMRKPSEWNTYDIIYTAPRFKEDGSLFTPARVTVLHNGVVVQNDTELKGPTEYIGLPQYKAHGKAPITLQDHGNPVQFRNIWIREL</sequence>
<gene>
    <name evidence="3" type="ORF">SAMN06296052_11311</name>
</gene>
<accession>A0A239H812</accession>
<keyword evidence="1" id="KW-0732">Signal</keyword>